<dbReference type="GO" id="GO:0080044">
    <property type="term" value="F:quercetin 7-O-glucosyltransferase activity"/>
    <property type="evidence" value="ECO:0007669"/>
    <property type="project" value="TreeGrafter"/>
</dbReference>
<dbReference type="EMBL" id="JAMYWD010000006">
    <property type="protein sequence ID" value="KAJ4969112.1"/>
    <property type="molecule type" value="Genomic_DNA"/>
</dbReference>
<dbReference type="Proteomes" id="UP001141806">
    <property type="component" value="Unassembled WGS sequence"/>
</dbReference>
<dbReference type="PANTHER" id="PTHR11926">
    <property type="entry name" value="GLUCOSYL/GLUCURONOSYL TRANSFERASES"/>
    <property type="match status" value="1"/>
</dbReference>
<dbReference type="AlphaFoldDB" id="A0A9Q0KEQ5"/>
<feature type="domain" description="Glycosyltransferase N-terminal" evidence="3">
    <location>
        <begin position="12"/>
        <end position="150"/>
    </location>
</feature>
<sequence length="319" mass="35914">MGSFVTQKPHAVCVPFPAQGHVNPMMQLAKLLHSRGFHITFINTEFNHRRLLRAKGPHALKGLSDFRFETIPDGLPPSDRDATQDPTALCSAVRKNCLAPLCDLLTKLNSSPNIPLVSCIVSDGVMSFAIQAAMELGIPEVQFWTASACSFMGYFHYEELIQRGIIPFKDEKDISNGYLDTKIDWIPGMKDIRLKDLPSLLRTTDPNDILLDFLRQEAQNCFKASAMIINTFNDLEHEVLDAIAFKFPQIYTVGPLGLLSQQMPESESKFITSSLWKEDLECLEWLDKMEPNSVVYVNFGSVTVMSDQHLREFAWGVSK</sequence>
<organism evidence="4 5">
    <name type="scientific">Protea cynaroides</name>
    <dbReference type="NCBI Taxonomy" id="273540"/>
    <lineage>
        <taxon>Eukaryota</taxon>
        <taxon>Viridiplantae</taxon>
        <taxon>Streptophyta</taxon>
        <taxon>Embryophyta</taxon>
        <taxon>Tracheophyta</taxon>
        <taxon>Spermatophyta</taxon>
        <taxon>Magnoliopsida</taxon>
        <taxon>Proteales</taxon>
        <taxon>Proteaceae</taxon>
        <taxon>Protea</taxon>
    </lineage>
</organism>
<dbReference type="CDD" id="cd03784">
    <property type="entry name" value="GT1_Gtf-like"/>
    <property type="match status" value="1"/>
</dbReference>
<comment type="caution">
    <text evidence="4">The sequence shown here is derived from an EMBL/GenBank/DDBJ whole genome shotgun (WGS) entry which is preliminary data.</text>
</comment>
<evidence type="ECO:0000259" key="3">
    <source>
        <dbReference type="Pfam" id="PF26168"/>
    </source>
</evidence>
<keyword evidence="2" id="KW-0808">Transferase</keyword>
<keyword evidence="5" id="KW-1185">Reference proteome</keyword>
<dbReference type="SUPFAM" id="SSF53756">
    <property type="entry name" value="UDP-Glycosyltransferase/glycogen phosphorylase"/>
    <property type="match status" value="1"/>
</dbReference>
<dbReference type="Pfam" id="PF26168">
    <property type="entry name" value="Glyco_transf_N"/>
    <property type="match status" value="1"/>
</dbReference>
<dbReference type="OrthoDB" id="5835829at2759"/>
<comment type="similarity">
    <text evidence="1">Belongs to the UDP-glycosyltransferase family.</text>
</comment>
<evidence type="ECO:0000313" key="4">
    <source>
        <dbReference type="EMBL" id="KAJ4969112.1"/>
    </source>
</evidence>
<dbReference type="InterPro" id="IPR058980">
    <property type="entry name" value="Glyco_transf_N"/>
</dbReference>
<gene>
    <name evidence="4" type="ORF">NE237_015813</name>
</gene>
<evidence type="ECO:0000256" key="1">
    <source>
        <dbReference type="ARBA" id="ARBA00009995"/>
    </source>
</evidence>
<evidence type="ECO:0000256" key="2">
    <source>
        <dbReference type="ARBA" id="ARBA00022679"/>
    </source>
</evidence>
<dbReference type="InterPro" id="IPR002213">
    <property type="entry name" value="UDP_glucos_trans"/>
</dbReference>
<dbReference type="FunFam" id="3.40.50.2000:FF:000055">
    <property type="entry name" value="Glycosyltransferase"/>
    <property type="match status" value="1"/>
</dbReference>
<accession>A0A9Q0KEQ5</accession>
<proteinExistence type="inferred from homology"/>
<dbReference type="GO" id="GO:0080043">
    <property type="term" value="F:quercetin 3-O-glucosyltransferase activity"/>
    <property type="evidence" value="ECO:0007669"/>
    <property type="project" value="TreeGrafter"/>
</dbReference>
<evidence type="ECO:0000313" key="5">
    <source>
        <dbReference type="Proteomes" id="UP001141806"/>
    </source>
</evidence>
<name>A0A9Q0KEQ5_9MAGN</name>
<dbReference type="Gene3D" id="3.40.50.2000">
    <property type="entry name" value="Glycogen Phosphorylase B"/>
    <property type="match status" value="2"/>
</dbReference>
<protein>
    <recommendedName>
        <fullName evidence="3">Glycosyltransferase N-terminal domain-containing protein</fullName>
    </recommendedName>
</protein>
<reference evidence="4" key="1">
    <citation type="journal article" date="2023" name="Plant J.">
        <title>The genome of the king protea, Protea cynaroides.</title>
        <authorList>
            <person name="Chang J."/>
            <person name="Duong T.A."/>
            <person name="Schoeman C."/>
            <person name="Ma X."/>
            <person name="Roodt D."/>
            <person name="Barker N."/>
            <person name="Li Z."/>
            <person name="Van de Peer Y."/>
            <person name="Mizrachi E."/>
        </authorList>
    </citation>
    <scope>NUCLEOTIDE SEQUENCE</scope>
    <source>
        <tissue evidence="4">Young leaves</tissue>
    </source>
</reference>
<dbReference type="PANTHER" id="PTHR11926:SF1439">
    <property type="entry name" value="GLYCOSYLTRANSFERASE"/>
    <property type="match status" value="1"/>
</dbReference>